<keyword evidence="2" id="KW-1185">Reference proteome</keyword>
<proteinExistence type="predicted"/>
<evidence type="ECO:0000313" key="2">
    <source>
        <dbReference type="Proteomes" id="UP000887569"/>
    </source>
</evidence>
<protein>
    <submittedName>
        <fullName evidence="3">Uncharacterized protein</fullName>
    </submittedName>
</protein>
<dbReference type="WBParaSite" id="PgB09_g002_t01">
    <property type="protein sequence ID" value="PgB09_g002_t01"/>
    <property type="gene ID" value="PgB09_g002"/>
</dbReference>
<dbReference type="AlphaFoldDB" id="A0A914ZM51"/>
<accession>A0A914ZM51</accession>
<dbReference type="Proteomes" id="UP000887569">
    <property type="component" value="Unplaced"/>
</dbReference>
<name>A0A914ZM51_PARUN</name>
<reference evidence="3" key="1">
    <citation type="submission" date="2022-11" db="UniProtKB">
        <authorList>
            <consortium name="WormBaseParasite"/>
        </authorList>
    </citation>
    <scope>IDENTIFICATION</scope>
</reference>
<feature type="region of interest" description="Disordered" evidence="1">
    <location>
        <begin position="140"/>
        <end position="161"/>
    </location>
</feature>
<evidence type="ECO:0000256" key="1">
    <source>
        <dbReference type="SAM" id="MobiDB-lite"/>
    </source>
</evidence>
<organism evidence="2 3">
    <name type="scientific">Parascaris univalens</name>
    <name type="common">Nematode worm</name>
    <dbReference type="NCBI Taxonomy" id="6257"/>
    <lineage>
        <taxon>Eukaryota</taxon>
        <taxon>Metazoa</taxon>
        <taxon>Ecdysozoa</taxon>
        <taxon>Nematoda</taxon>
        <taxon>Chromadorea</taxon>
        <taxon>Rhabditida</taxon>
        <taxon>Spirurina</taxon>
        <taxon>Ascaridomorpha</taxon>
        <taxon>Ascaridoidea</taxon>
        <taxon>Ascarididae</taxon>
        <taxon>Parascaris</taxon>
    </lineage>
</organism>
<evidence type="ECO:0000313" key="3">
    <source>
        <dbReference type="WBParaSite" id="PgB09_g002_t01"/>
    </source>
</evidence>
<sequence length="161" mass="18090">MTDSCFDIITCQTVRILLWTTNPGVNGVEAAEKNPVSARARDTDDPEQFYERDGNIGSENAAKACKRMRDERPGSQEAQRQRTAVTVIKLALTIPCRFSVQLMGLKKRRIDNNVGFLEIPFGVLSRCAFDHRRSNWSWVGDKDDENAMSSDDAASDLMTMK</sequence>